<name>A0A392Q073_9FABA</name>
<dbReference type="CDD" id="cd06222">
    <property type="entry name" value="RNase_H_like"/>
    <property type="match status" value="1"/>
</dbReference>
<sequence length="151" mass="17284">MLVWVLWSNRNNVWNDSKEPGRSLGFKTRPLWNEWHGVQQVQQASTSIEQQQQQTVWQKPPLGWYKCNVDAGFHKDLNKTSVGWCLHDHMGLFVTTVTAWIEGNYSIIEGESTALLEALKDMKQRGISHVIFESDSKSVVDAIQHLHGGRV</sequence>
<dbReference type="EMBL" id="LXQA010103297">
    <property type="protein sequence ID" value="MCI16976.1"/>
    <property type="molecule type" value="Genomic_DNA"/>
</dbReference>
<keyword evidence="3" id="KW-1185">Reference proteome</keyword>
<dbReference type="Proteomes" id="UP000265520">
    <property type="component" value="Unassembled WGS sequence"/>
</dbReference>
<dbReference type="AlphaFoldDB" id="A0A392Q073"/>
<organism evidence="2 3">
    <name type="scientific">Trifolium medium</name>
    <dbReference type="NCBI Taxonomy" id="97028"/>
    <lineage>
        <taxon>Eukaryota</taxon>
        <taxon>Viridiplantae</taxon>
        <taxon>Streptophyta</taxon>
        <taxon>Embryophyta</taxon>
        <taxon>Tracheophyta</taxon>
        <taxon>Spermatophyta</taxon>
        <taxon>Magnoliopsida</taxon>
        <taxon>eudicotyledons</taxon>
        <taxon>Gunneridae</taxon>
        <taxon>Pentapetalae</taxon>
        <taxon>rosids</taxon>
        <taxon>fabids</taxon>
        <taxon>Fabales</taxon>
        <taxon>Fabaceae</taxon>
        <taxon>Papilionoideae</taxon>
        <taxon>50 kb inversion clade</taxon>
        <taxon>NPAAA clade</taxon>
        <taxon>Hologalegina</taxon>
        <taxon>IRL clade</taxon>
        <taxon>Trifolieae</taxon>
        <taxon>Trifolium</taxon>
    </lineage>
</organism>
<feature type="domain" description="RNase H type-1" evidence="1">
    <location>
        <begin position="68"/>
        <end position="145"/>
    </location>
</feature>
<proteinExistence type="predicted"/>
<dbReference type="PANTHER" id="PTHR47074:SF48">
    <property type="entry name" value="POLYNUCLEOTIDYL TRANSFERASE, RIBONUCLEASE H-LIKE SUPERFAMILY PROTEIN"/>
    <property type="match status" value="1"/>
</dbReference>
<evidence type="ECO:0000313" key="2">
    <source>
        <dbReference type="EMBL" id="MCI16976.1"/>
    </source>
</evidence>
<dbReference type="SUPFAM" id="SSF53098">
    <property type="entry name" value="Ribonuclease H-like"/>
    <property type="match status" value="1"/>
</dbReference>
<evidence type="ECO:0000313" key="3">
    <source>
        <dbReference type="Proteomes" id="UP000265520"/>
    </source>
</evidence>
<dbReference type="GO" id="GO:0003676">
    <property type="term" value="F:nucleic acid binding"/>
    <property type="evidence" value="ECO:0007669"/>
    <property type="project" value="InterPro"/>
</dbReference>
<evidence type="ECO:0000259" key="1">
    <source>
        <dbReference type="Pfam" id="PF13456"/>
    </source>
</evidence>
<dbReference type="InterPro" id="IPR044730">
    <property type="entry name" value="RNase_H-like_dom_plant"/>
</dbReference>
<reference evidence="2 3" key="1">
    <citation type="journal article" date="2018" name="Front. Plant Sci.">
        <title>Red Clover (Trifolium pratense) and Zigzag Clover (T. medium) - A Picture of Genomic Similarities and Differences.</title>
        <authorList>
            <person name="Dluhosova J."/>
            <person name="Istvanek J."/>
            <person name="Nedelnik J."/>
            <person name="Repkova J."/>
        </authorList>
    </citation>
    <scope>NUCLEOTIDE SEQUENCE [LARGE SCALE GENOMIC DNA]</scope>
    <source>
        <strain evidence="3">cv. 10/8</strain>
        <tissue evidence="2">Leaf</tissue>
    </source>
</reference>
<accession>A0A392Q073</accession>
<comment type="caution">
    <text evidence="2">The sequence shown here is derived from an EMBL/GenBank/DDBJ whole genome shotgun (WGS) entry which is preliminary data.</text>
</comment>
<dbReference type="PANTHER" id="PTHR47074">
    <property type="entry name" value="BNAC02G40300D PROTEIN"/>
    <property type="match status" value="1"/>
</dbReference>
<dbReference type="Pfam" id="PF13456">
    <property type="entry name" value="RVT_3"/>
    <property type="match status" value="1"/>
</dbReference>
<dbReference type="InterPro" id="IPR012337">
    <property type="entry name" value="RNaseH-like_sf"/>
</dbReference>
<dbReference type="InterPro" id="IPR052929">
    <property type="entry name" value="RNase_H-like_EbsB-rel"/>
</dbReference>
<dbReference type="InterPro" id="IPR036397">
    <property type="entry name" value="RNaseH_sf"/>
</dbReference>
<dbReference type="InterPro" id="IPR002156">
    <property type="entry name" value="RNaseH_domain"/>
</dbReference>
<protein>
    <submittedName>
        <fullName evidence="2">Cytochrome P450</fullName>
    </submittedName>
</protein>
<dbReference type="GO" id="GO:0004523">
    <property type="term" value="F:RNA-DNA hybrid ribonuclease activity"/>
    <property type="evidence" value="ECO:0007669"/>
    <property type="project" value="InterPro"/>
</dbReference>
<dbReference type="Gene3D" id="3.30.420.10">
    <property type="entry name" value="Ribonuclease H-like superfamily/Ribonuclease H"/>
    <property type="match status" value="1"/>
</dbReference>